<name>A0ABN3CWP4_9ACTN</name>
<keyword evidence="1" id="KW-0812">Transmembrane</keyword>
<protein>
    <submittedName>
        <fullName evidence="2">ABC transporter membrane-spanning protein</fullName>
    </submittedName>
</protein>
<reference evidence="2 3" key="1">
    <citation type="journal article" date="2019" name="Int. J. Syst. Evol. Microbiol.">
        <title>The Global Catalogue of Microorganisms (GCM) 10K type strain sequencing project: providing services to taxonomists for standard genome sequencing and annotation.</title>
        <authorList>
            <consortium name="The Broad Institute Genomics Platform"/>
            <consortium name="The Broad Institute Genome Sequencing Center for Infectious Disease"/>
            <person name="Wu L."/>
            <person name="Ma J."/>
        </authorList>
    </citation>
    <scope>NUCLEOTIDE SEQUENCE [LARGE SCALE GENOMIC DNA]</scope>
    <source>
        <strain evidence="2 3">JCM 16114</strain>
    </source>
</reference>
<sequence>MKTITHLILRRDRLLIAAWIAVAVGVPAFNAYSLAALLPTQAARIAFIDAADANPITLALLGPVHGTSIEAVVAWRSSVQSLLIGGLAGLLFAIRHTRAEEDTGRRELVAAGAVGRYAAITAVVAVIAAVNLAVAGLQAAVLGLAFGYPADGSLLFGLVGGAGSTAFAACGLLAAQLCQSAPLARAGGVGVLVAGLVPGVILPEEAVAYLPAGWPRVARAYGDERWWVLLVPLAVALVLTLVAYVVCGRRELGAGLLPERPAPARPAPRGAAGLAWRLYGGQTASWTAALGMASVGVGWVSASFEVGTLTGETLLEIFTYVFCMVVACLAVTGALRPLGEESRGRASAVLATATGRTRWLGGHLVLGLAAPAAMLLVVGVGTGAGHALGTGLSDTVLTQVGTALVFVPAAWAVAGVAIASYGLRPRAAVPLAWAVLVGSAVCVAMWEAGTIGTTAFLLTPFGYGHPSLSPGFLAPAGYALAAAGLVTTGSAAFARRDLLA</sequence>
<dbReference type="Proteomes" id="UP001499843">
    <property type="component" value="Unassembled WGS sequence"/>
</dbReference>
<gene>
    <name evidence="2" type="ORF">GCM10009850_093880</name>
</gene>
<feature type="transmembrane region" description="Helical" evidence="1">
    <location>
        <begin position="431"/>
        <end position="452"/>
    </location>
</feature>
<comment type="caution">
    <text evidence="2">The sequence shown here is derived from an EMBL/GenBank/DDBJ whole genome shotgun (WGS) entry which is preliminary data.</text>
</comment>
<organism evidence="2 3">
    <name type="scientific">Nonomuraea monospora</name>
    <dbReference type="NCBI Taxonomy" id="568818"/>
    <lineage>
        <taxon>Bacteria</taxon>
        <taxon>Bacillati</taxon>
        <taxon>Actinomycetota</taxon>
        <taxon>Actinomycetes</taxon>
        <taxon>Streptosporangiales</taxon>
        <taxon>Streptosporangiaceae</taxon>
        <taxon>Nonomuraea</taxon>
    </lineage>
</organism>
<keyword evidence="1" id="KW-1133">Transmembrane helix</keyword>
<proteinExistence type="predicted"/>
<feature type="transmembrane region" description="Helical" evidence="1">
    <location>
        <begin position="317"/>
        <end position="338"/>
    </location>
</feature>
<feature type="transmembrane region" description="Helical" evidence="1">
    <location>
        <begin position="284"/>
        <end position="302"/>
    </location>
</feature>
<feature type="transmembrane region" description="Helical" evidence="1">
    <location>
        <begin position="472"/>
        <end position="494"/>
    </location>
</feature>
<feature type="transmembrane region" description="Helical" evidence="1">
    <location>
        <begin position="182"/>
        <end position="201"/>
    </location>
</feature>
<feature type="transmembrane region" description="Helical" evidence="1">
    <location>
        <begin position="226"/>
        <end position="247"/>
    </location>
</feature>
<feature type="transmembrane region" description="Helical" evidence="1">
    <location>
        <begin position="73"/>
        <end position="94"/>
    </location>
</feature>
<evidence type="ECO:0000256" key="1">
    <source>
        <dbReference type="SAM" id="Phobius"/>
    </source>
</evidence>
<feature type="transmembrane region" description="Helical" evidence="1">
    <location>
        <begin position="154"/>
        <end position="175"/>
    </location>
</feature>
<feature type="transmembrane region" description="Helical" evidence="1">
    <location>
        <begin position="359"/>
        <end position="380"/>
    </location>
</feature>
<feature type="transmembrane region" description="Helical" evidence="1">
    <location>
        <begin position="400"/>
        <end position="419"/>
    </location>
</feature>
<feature type="transmembrane region" description="Helical" evidence="1">
    <location>
        <begin position="115"/>
        <end position="148"/>
    </location>
</feature>
<feature type="transmembrane region" description="Helical" evidence="1">
    <location>
        <begin position="12"/>
        <end position="32"/>
    </location>
</feature>
<dbReference type="RefSeq" id="WP_344490467.1">
    <property type="nucleotide sequence ID" value="NZ_BAAAQX010000036.1"/>
</dbReference>
<keyword evidence="1" id="KW-0472">Membrane</keyword>
<keyword evidence="3" id="KW-1185">Reference proteome</keyword>
<dbReference type="EMBL" id="BAAAQX010000036">
    <property type="protein sequence ID" value="GAA2213925.1"/>
    <property type="molecule type" value="Genomic_DNA"/>
</dbReference>
<evidence type="ECO:0000313" key="3">
    <source>
        <dbReference type="Proteomes" id="UP001499843"/>
    </source>
</evidence>
<evidence type="ECO:0000313" key="2">
    <source>
        <dbReference type="EMBL" id="GAA2213925.1"/>
    </source>
</evidence>
<accession>A0ABN3CWP4</accession>